<accession>A0A7S4IJS3</accession>
<organism evidence="1">
    <name type="scientific">Vannella robusta</name>
    <dbReference type="NCBI Taxonomy" id="1487602"/>
    <lineage>
        <taxon>Eukaryota</taxon>
        <taxon>Amoebozoa</taxon>
        <taxon>Discosea</taxon>
        <taxon>Flabellinia</taxon>
        <taxon>Vannellidae</taxon>
        <taxon>Vannella</taxon>
    </lineage>
</organism>
<protein>
    <submittedName>
        <fullName evidence="1">Uncharacterized protein</fullName>
    </submittedName>
</protein>
<dbReference type="EMBL" id="HBKP01019002">
    <property type="protein sequence ID" value="CAE2231602.1"/>
    <property type="molecule type" value="Transcribed_RNA"/>
</dbReference>
<proteinExistence type="predicted"/>
<name>A0A7S4IJS3_9EUKA</name>
<gene>
    <name evidence="1" type="ORF">VSP0166_LOCUS13459</name>
</gene>
<evidence type="ECO:0000313" key="1">
    <source>
        <dbReference type="EMBL" id="CAE2231602.1"/>
    </source>
</evidence>
<sequence length="102" mass="11699">MSLEPKISAASFGLCDINRYPGACYRFRTRTFDMLHPVQFPCETQTDDYHMIGCIWGSSFSNTIVMRNFTKHCERYAPEKHATQGLQVRKHAACIDGYVSSR</sequence>
<dbReference type="AlphaFoldDB" id="A0A7S4IJS3"/>
<reference evidence="1" key="1">
    <citation type="submission" date="2021-01" db="EMBL/GenBank/DDBJ databases">
        <authorList>
            <person name="Corre E."/>
            <person name="Pelletier E."/>
            <person name="Niang G."/>
            <person name="Scheremetjew M."/>
            <person name="Finn R."/>
            <person name="Kale V."/>
            <person name="Holt S."/>
            <person name="Cochrane G."/>
            <person name="Meng A."/>
            <person name="Brown T."/>
            <person name="Cohen L."/>
        </authorList>
    </citation>
    <scope>NUCLEOTIDE SEQUENCE</scope>
    <source>
        <strain evidence="1">DIVA3 518/3/11/1/6</strain>
    </source>
</reference>